<accession>A0A0G4ICN1</accession>
<dbReference type="InterPro" id="IPR019156">
    <property type="entry name" value="Ataxin-10_domain"/>
</dbReference>
<dbReference type="EMBL" id="CDMZ01005822">
    <property type="protein sequence ID" value="CEM54835.1"/>
    <property type="molecule type" value="Genomic_DNA"/>
</dbReference>
<evidence type="ECO:0000313" key="3">
    <source>
        <dbReference type="EMBL" id="CEM54835.1"/>
    </source>
</evidence>
<evidence type="ECO:0000259" key="2">
    <source>
        <dbReference type="Pfam" id="PF09759"/>
    </source>
</evidence>
<gene>
    <name evidence="3" type="ORF">Cvel_13080</name>
</gene>
<feature type="compositionally biased region" description="Low complexity" evidence="1">
    <location>
        <begin position="435"/>
        <end position="448"/>
    </location>
</feature>
<dbReference type="AlphaFoldDB" id="A0A0G4ICN1"/>
<feature type="region of interest" description="Disordered" evidence="1">
    <location>
        <begin position="470"/>
        <end position="507"/>
    </location>
</feature>
<feature type="compositionally biased region" description="Polar residues" evidence="1">
    <location>
        <begin position="491"/>
        <end position="507"/>
    </location>
</feature>
<evidence type="ECO:0000256" key="1">
    <source>
        <dbReference type="SAM" id="MobiDB-lite"/>
    </source>
</evidence>
<organism evidence="3">
    <name type="scientific">Chromera velia CCMP2878</name>
    <dbReference type="NCBI Taxonomy" id="1169474"/>
    <lineage>
        <taxon>Eukaryota</taxon>
        <taxon>Sar</taxon>
        <taxon>Alveolata</taxon>
        <taxon>Colpodellida</taxon>
        <taxon>Chromeraceae</taxon>
        <taxon>Chromera</taxon>
    </lineage>
</organism>
<feature type="region of interest" description="Disordered" evidence="1">
    <location>
        <begin position="430"/>
        <end position="449"/>
    </location>
</feature>
<reference evidence="3" key="1">
    <citation type="submission" date="2014-11" db="EMBL/GenBank/DDBJ databases">
        <authorList>
            <person name="Otto D Thomas"/>
            <person name="Naeem Raeece"/>
        </authorList>
    </citation>
    <scope>NUCLEOTIDE SEQUENCE</scope>
</reference>
<dbReference type="VEuPathDB" id="CryptoDB:Cvel_13080"/>
<protein>
    <recommendedName>
        <fullName evidence="2">Ataxin-10 domain-containing protein</fullName>
    </recommendedName>
</protein>
<sequence>MAPSSWAHVEAEVEKVVEEINNHHPCEEDALALLVVWNSFAGKGEGKGAKEALLLSPSVASSRENTETWLGEATGFLRVAVAWLKAARKACARHPCIQSSFVSAGAPSEVLGLRLLAVDTLACAEALEAKGGVEGAGKGVEEAQRVGEEILKFGTHFLVNVVTGNQEAAGRVLSEVGFWPLTQWAMTAGERNVNAFFLFLHNATCFLPPDCGRHQEADGMDQNREGDGERSTAVSSASLTRCLLTTFDACLLFLVVLSLASAAASPGDSDGDGQPAVNLEFVAVYLHALLSSSPMSFFRILKAVAKIPLEEAELLCIRLSDPQKTEKGPHTDIHEWRSTWSRERAKHVVVSRDRALLFSLLQAEAVLEEKSCSSSYSDENTAREGLLSRESVLPVFISLAESLSSLLSSLVLTFPSPQLPDQLLSVTAQTTPGLSSHAPAPAAFPPISSRERDPPAVPIFLQTPECPLLSSDHGEKRSMGGGSWAFDNAETADSSSPSPNSHQRVPNCSSDFPLSTLRVFCRLAVDVASSQAMASAIQGKEGKVHPGVEEWISHLVVALHEALVCMFHHRTLAMLVSGRLKKMASAQGRPESEAENFNPEVSGVDGSEVLSKWKEMSDLVSGRDLLRLLSGLVTASNGACRDFVRADGVRLVLCSTVADEEDPLLKEAAVFAVRCLVLSDETAGRDLEKISKAPFGGILDGPAEVLEKVRGSA</sequence>
<feature type="domain" description="Ataxin-10" evidence="2">
    <location>
        <begin position="623"/>
        <end position="681"/>
    </location>
</feature>
<proteinExistence type="predicted"/>
<dbReference type="Pfam" id="PF09759">
    <property type="entry name" value="Atx10homo_assoc"/>
    <property type="match status" value="1"/>
</dbReference>
<name>A0A0G4ICN1_9ALVE</name>